<dbReference type="GO" id="GO:0046052">
    <property type="term" value="P:UTP catabolic process"/>
    <property type="evidence" value="ECO:0007669"/>
    <property type="project" value="TreeGrafter"/>
</dbReference>
<keyword evidence="3" id="KW-0808">Transferase</keyword>
<dbReference type="Pfam" id="PF00590">
    <property type="entry name" value="TP_methylase"/>
    <property type="match status" value="1"/>
</dbReference>
<dbReference type="Gene3D" id="3.40.1010.10">
    <property type="entry name" value="Cobalt-precorrin-4 Transmethylase, Domain 1"/>
    <property type="match status" value="1"/>
</dbReference>
<dbReference type="GO" id="GO:0047429">
    <property type="term" value="F:nucleoside triphosphate diphosphatase activity"/>
    <property type="evidence" value="ECO:0007669"/>
    <property type="project" value="InterPro"/>
</dbReference>
<dbReference type="Proteomes" id="UP000198660">
    <property type="component" value="Unassembled WGS sequence"/>
</dbReference>
<dbReference type="InterPro" id="IPR024180">
    <property type="entry name" value="Tetrapyrrole_Mease/MazG_pred"/>
</dbReference>
<accession>A0A1I6TBT9</accession>
<dbReference type="FunFam" id="1.10.287.1080:FF:000001">
    <property type="entry name" value="Nucleoside triphosphate pyrophosphohydrolase"/>
    <property type="match status" value="1"/>
</dbReference>
<dbReference type="RefSeq" id="WP_091837947.1">
    <property type="nucleotide sequence ID" value="NZ_FPAA01000009.1"/>
</dbReference>
<dbReference type="OrthoDB" id="9808939at2"/>
<dbReference type="InterPro" id="IPR000878">
    <property type="entry name" value="4pyrrol_Mease"/>
</dbReference>
<evidence type="ECO:0000313" key="3">
    <source>
        <dbReference type="EMBL" id="SFS86578.1"/>
    </source>
</evidence>
<proteinExistence type="predicted"/>
<dbReference type="AlphaFoldDB" id="A0A1I6TBT9"/>
<evidence type="ECO:0000313" key="4">
    <source>
        <dbReference type="Proteomes" id="UP000198660"/>
    </source>
</evidence>
<dbReference type="InterPro" id="IPR014777">
    <property type="entry name" value="4pyrrole_Mease_sub1"/>
</dbReference>
<dbReference type="SUPFAM" id="SSF101386">
    <property type="entry name" value="all-alpha NTP pyrophosphatases"/>
    <property type="match status" value="2"/>
</dbReference>
<organism evidence="3 4">
    <name type="scientific">Marininema halotolerans</name>
    <dbReference type="NCBI Taxonomy" id="1155944"/>
    <lineage>
        <taxon>Bacteria</taxon>
        <taxon>Bacillati</taxon>
        <taxon>Bacillota</taxon>
        <taxon>Bacilli</taxon>
        <taxon>Bacillales</taxon>
        <taxon>Thermoactinomycetaceae</taxon>
        <taxon>Marininema</taxon>
    </lineage>
</organism>
<dbReference type="PANTHER" id="PTHR30522:SF0">
    <property type="entry name" value="NUCLEOSIDE TRIPHOSPHATE PYROPHOSPHOHYDROLASE"/>
    <property type="match status" value="1"/>
</dbReference>
<name>A0A1I6TBT9_9BACL</name>
<evidence type="ECO:0000259" key="1">
    <source>
        <dbReference type="Pfam" id="PF00590"/>
    </source>
</evidence>
<dbReference type="InterPro" id="IPR035996">
    <property type="entry name" value="4pyrrol_Methylase_sf"/>
</dbReference>
<feature type="domain" description="NTP pyrophosphohydrolase MazG-like" evidence="2">
    <location>
        <begin position="256"/>
        <end position="329"/>
    </location>
</feature>
<dbReference type="GO" id="GO:0006950">
    <property type="term" value="P:response to stress"/>
    <property type="evidence" value="ECO:0007669"/>
    <property type="project" value="UniProtKB-ARBA"/>
</dbReference>
<dbReference type="NCBIfam" id="TIGR00444">
    <property type="entry name" value="mazG"/>
    <property type="match status" value="1"/>
</dbReference>
<dbReference type="CDD" id="cd11529">
    <property type="entry name" value="NTP-PPase_MazG_Cterm"/>
    <property type="match status" value="1"/>
</dbReference>
<dbReference type="InterPro" id="IPR048011">
    <property type="entry name" value="NTP-PPase_MazG-like_C"/>
</dbReference>
<protein>
    <submittedName>
        <fullName evidence="3">Tetrapyrrole methylase family protein / MazG family protein</fullName>
    </submittedName>
</protein>
<dbReference type="InterPro" id="IPR004518">
    <property type="entry name" value="MazG-like_dom"/>
</dbReference>
<evidence type="ECO:0000259" key="2">
    <source>
        <dbReference type="Pfam" id="PF03819"/>
    </source>
</evidence>
<dbReference type="GO" id="GO:0046076">
    <property type="term" value="P:dTTP catabolic process"/>
    <property type="evidence" value="ECO:0007669"/>
    <property type="project" value="TreeGrafter"/>
</dbReference>
<dbReference type="InterPro" id="IPR011551">
    <property type="entry name" value="NTP_PyrPHydrolase_MazG"/>
</dbReference>
<dbReference type="CDD" id="cd11528">
    <property type="entry name" value="NTP-PPase_MazG_Nterm"/>
    <property type="match status" value="1"/>
</dbReference>
<dbReference type="GO" id="GO:0046047">
    <property type="term" value="P:TTP catabolic process"/>
    <property type="evidence" value="ECO:0007669"/>
    <property type="project" value="TreeGrafter"/>
</dbReference>
<dbReference type="GO" id="GO:0006203">
    <property type="term" value="P:dGTP catabolic process"/>
    <property type="evidence" value="ECO:0007669"/>
    <property type="project" value="TreeGrafter"/>
</dbReference>
<dbReference type="NCBIfam" id="NF007113">
    <property type="entry name" value="PRK09562.1"/>
    <property type="match status" value="1"/>
</dbReference>
<dbReference type="GO" id="GO:0046081">
    <property type="term" value="P:dUTP catabolic process"/>
    <property type="evidence" value="ECO:0007669"/>
    <property type="project" value="TreeGrafter"/>
</dbReference>
<dbReference type="PIRSF" id="PIRSF002845">
    <property type="entry name" value="Ttrprl_mtas_MazG"/>
    <property type="match status" value="1"/>
</dbReference>
<feature type="domain" description="Tetrapyrrole methylase" evidence="1">
    <location>
        <begin position="3"/>
        <end position="201"/>
    </location>
</feature>
<keyword evidence="4" id="KW-1185">Reference proteome</keyword>
<dbReference type="SUPFAM" id="SSF53790">
    <property type="entry name" value="Tetrapyrrole methylase"/>
    <property type="match status" value="1"/>
</dbReference>
<dbReference type="CDD" id="cd11723">
    <property type="entry name" value="YabN_N_like"/>
    <property type="match status" value="1"/>
</dbReference>
<dbReference type="EMBL" id="FPAA01000009">
    <property type="protein sequence ID" value="SFS86578.1"/>
    <property type="molecule type" value="Genomic_DNA"/>
</dbReference>
<reference evidence="4" key="1">
    <citation type="submission" date="2016-10" db="EMBL/GenBank/DDBJ databases">
        <authorList>
            <person name="Varghese N."/>
            <person name="Submissions S."/>
        </authorList>
    </citation>
    <scope>NUCLEOTIDE SEQUENCE [LARGE SCALE GENOMIC DNA]</scope>
    <source>
        <strain evidence="4">DSM 45789</strain>
    </source>
</reference>
<keyword evidence="3" id="KW-0489">Methyltransferase</keyword>
<dbReference type="PANTHER" id="PTHR30522">
    <property type="entry name" value="NUCLEOSIDE TRIPHOSPHATE PYROPHOSPHOHYDROLASE"/>
    <property type="match status" value="1"/>
</dbReference>
<gene>
    <name evidence="3" type="ORF">SAMN05444972_109148</name>
</gene>
<feature type="domain" description="NTP pyrophosphohydrolase MazG-like" evidence="2">
    <location>
        <begin position="395"/>
        <end position="449"/>
    </location>
</feature>
<dbReference type="GO" id="GO:0008168">
    <property type="term" value="F:methyltransferase activity"/>
    <property type="evidence" value="ECO:0007669"/>
    <property type="project" value="UniProtKB-KW"/>
</dbReference>
<dbReference type="GO" id="GO:0046061">
    <property type="term" value="P:dATP catabolic process"/>
    <property type="evidence" value="ECO:0007669"/>
    <property type="project" value="TreeGrafter"/>
</dbReference>
<dbReference type="Pfam" id="PF03819">
    <property type="entry name" value="MazG"/>
    <property type="match status" value="2"/>
</dbReference>
<dbReference type="InterPro" id="IPR048015">
    <property type="entry name" value="NTP-PPase_MazG-like_N"/>
</dbReference>
<dbReference type="GO" id="GO:0032259">
    <property type="term" value="P:methylation"/>
    <property type="evidence" value="ECO:0007669"/>
    <property type="project" value="UniProtKB-KW"/>
</dbReference>
<sequence length="486" mass="54642">MATITVIGLGSGDEENLSLGSLRQMKEAQHLYFRTEKHPVVPWLVKEGISFQTFDAIYEKHQDFVSVYQEIADRLLAEANKGQNLVYAVPGHPTVAETSVQHLRTQGESQGIQIDIRGGVSFVDTAFGRLGIDPNDGFMLLDGTSLTGDQVDPRLHLLISQVYDRLTASEVKLSLMESYPDDHPIQVVTALGVAGEERIEEVALWQLDHEERFTDLTSVYIAPTTAEEVLYRRFDAVVDIVAHLRSPEGCPWDQKQTHESLRPYLIEEAYEFLEAIDQQDPDAMTEELGDVLLQVLLHAQIGSESGEFDIQEVIATLANKLIRRHPHVFGKESAQTEKDVLLKWEAIKEQEGKGITRTSLLDGIPTTYPSLLRAFALQKKAAKVGFDWPDITGAKEKLIEEADELVTASVAEREEEAGDLLFSVVNLIRWLEIDPEQALMAACRKFTRRFRYIEERAEEQGDEVKSLSLKRLDAWWNEAKANESGA</sequence>
<dbReference type="InterPro" id="IPR035013">
    <property type="entry name" value="YabN_N"/>
</dbReference>
<dbReference type="Gene3D" id="1.10.287.1080">
    <property type="entry name" value="MazG-like"/>
    <property type="match status" value="2"/>
</dbReference>